<protein>
    <submittedName>
        <fullName evidence="2">Uncharacterized protein</fullName>
    </submittedName>
</protein>
<name>A0A0K8VQ53_BACLA</name>
<dbReference type="AlphaFoldDB" id="A0A0K8VQ53"/>
<accession>A0A0K8VQ53</accession>
<reference evidence="2" key="1">
    <citation type="submission" date="2015-06" db="EMBL/GenBank/DDBJ databases">
        <authorList>
            <person name="Hoefler B.C."/>
            <person name="Straight P.D."/>
        </authorList>
    </citation>
    <scope>NUCLEOTIDE SEQUENCE</scope>
</reference>
<organism evidence="2">
    <name type="scientific">Bactrocera latifrons</name>
    <name type="common">Malaysian fruit fly</name>
    <name type="synonym">Chaetodacus latifrons</name>
    <dbReference type="NCBI Taxonomy" id="174628"/>
    <lineage>
        <taxon>Eukaryota</taxon>
        <taxon>Metazoa</taxon>
        <taxon>Ecdysozoa</taxon>
        <taxon>Arthropoda</taxon>
        <taxon>Hexapoda</taxon>
        <taxon>Insecta</taxon>
        <taxon>Pterygota</taxon>
        <taxon>Neoptera</taxon>
        <taxon>Endopterygota</taxon>
        <taxon>Diptera</taxon>
        <taxon>Brachycera</taxon>
        <taxon>Muscomorpha</taxon>
        <taxon>Tephritoidea</taxon>
        <taxon>Tephritidae</taxon>
        <taxon>Bactrocera</taxon>
        <taxon>Bactrocera</taxon>
    </lineage>
</organism>
<proteinExistence type="predicted"/>
<sequence>MKNVGCNMFETRPTKRMLLQRDRIYNGKIQRIMRAMAISQHKQHKRHNSNSNKGSSNSHSHSQQPPTEPMCGCACYLPLTSSERGLLVKAFLFQLCFNSRA</sequence>
<evidence type="ECO:0000313" key="2">
    <source>
        <dbReference type="EMBL" id="JAI40973.1"/>
    </source>
</evidence>
<gene>
    <name evidence="2" type="ORF">c2_g1_i1</name>
</gene>
<dbReference type="EMBL" id="GDHF01011341">
    <property type="protein sequence ID" value="JAI40973.1"/>
    <property type="molecule type" value="Transcribed_RNA"/>
</dbReference>
<evidence type="ECO:0000256" key="1">
    <source>
        <dbReference type="SAM" id="MobiDB-lite"/>
    </source>
</evidence>
<feature type="region of interest" description="Disordered" evidence="1">
    <location>
        <begin position="35"/>
        <end position="68"/>
    </location>
</feature>
<feature type="compositionally biased region" description="Low complexity" evidence="1">
    <location>
        <begin position="49"/>
        <end position="62"/>
    </location>
</feature>